<dbReference type="PANTHER" id="PTHR43537">
    <property type="entry name" value="TRANSCRIPTIONAL REGULATOR, GNTR FAMILY"/>
    <property type="match status" value="1"/>
</dbReference>
<dbReference type="Pfam" id="PF07729">
    <property type="entry name" value="FCD"/>
    <property type="match status" value="1"/>
</dbReference>
<protein>
    <submittedName>
        <fullName evidence="6">DNA-binding GntR family transcriptional regulator</fullName>
    </submittedName>
</protein>
<dbReference type="SUPFAM" id="SSF46785">
    <property type="entry name" value="Winged helix' DNA-binding domain"/>
    <property type="match status" value="1"/>
</dbReference>
<keyword evidence="7" id="KW-1185">Reference proteome</keyword>
<dbReference type="SMART" id="SM00895">
    <property type="entry name" value="FCD"/>
    <property type="match status" value="1"/>
</dbReference>
<keyword evidence="2 6" id="KW-0238">DNA-binding</keyword>
<proteinExistence type="predicted"/>
<dbReference type="InterPro" id="IPR036390">
    <property type="entry name" value="WH_DNA-bd_sf"/>
</dbReference>
<dbReference type="CDD" id="cd07377">
    <property type="entry name" value="WHTH_GntR"/>
    <property type="match status" value="1"/>
</dbReference>
<evidence type="ECO:0000256" key="2">
    <source>
        <dbReference type="ARBA" id="ARBA00023125"/>
    </source>
</evidence>
<dbReference type="Pfam" id="PF00392">
    <property type="entry name" value="GntR"/>
    <property type="match status" value="1"/>
</dbReference>
<dbReference type="SMART" id="SM00345">
    <property type="entry name" value="HTH_GNTR"/>
    <property type="match status" value="1"/>
</dbReference>
<evidence type="ECO:0000256" key="1">
    <source>
        <dbReference type="ARBA" id="ARBA00023015"/>
    </source>
</evidence>
<evidence type="ECO:0000313" key="6">
    <source>
        <dbReference type="EMBL" id="MET3579892.1"/>
    </source>
</evidence>
<sequence>MAVKRDDIRIDEPREMSPSRKRHLSVDADTHPTATTFATERLRKAILNGELKAGDRLQQHSLAASLGLSHVPLREAFQRLEFEGFIAINPRRGAFVVPLTARDAAEIYELRANLEAAALYASVLQISAEQILVATEICQEADRTQDNIGYGELNWQFHRALYAACDRPRTMHLIETLWQNARRYSMLLRYRAPYIRKSQREHWDILEAVRNRNVDLAVKLLRSHIEAGSARIVGLLEK</sequence>
<dbReference type="InterPro" id="IPR036388">
    <property type="entry name" value="WH-like_DNA-bd_sf"/>
</dbReference>
<gene>
    <name evidence="6" type="ORF">ABID19_002923</name>
</gene>
<evidence type="ECO:0000256" key="4">
    <source>
        <dbReference type="SAM" id="MobiDB-lite"/>
    </source>
</evidence>
<reference evidence="6 7" key="1">
    <citation type="submission" date="2024-06" db="EMBL/GenBank/DDBJ databases">
        <title>Genomic Encyclopedia of Type Strains, Phase IV (KMG-IV): sequencing the most valuable type-strain genomes for metagenomic binning, comparative biology and taxonomic classification.</title>
        <authorList>
            <person name="Goeker M."/>
        </authorList>
    </citation>
    <scope>NUCLEOTIDE SEQUENCE [LARGE SCALE GENOMIC DNA]</scope>
    <source>
        <strain evidence="6 7">DSM 100022</strain>
    </source>
</reference>
<keyword evidence="3" id="KW-0804">Transcription</keyword>
<dbReference type="Gene3D" id="1.20.120.530">
    <property type="entry name" value="GntR ligand-binding domain-like"/>
    <property type="match status" value="1"/>
</dbReference>
<organism evidence="6 7">
    <name type="scientific">Mesorhizobium robiniae</name>
    <dbReference type="NCBI Taxonomy" id="559315"/>
    <lineage>
        <taxon>Bacteria</taxon>
        <taxon>Pseudomonadati</taxon>
        <taxon>Pseudomonadota</taxon>
        <taxon>Alphaproteobacteria</taxon>
        <taxon>Hyphomicrobiales</taxon>
        <taxon>Phyllobacteriaceae</taxon>
        <taxon>Mesorhizobium</taxon>
    </lineage>
</organism>
<name>A0ABV2GP78_9HYPH</name>
<accession>A0ABV2GP78</accession>
<dbReference type="SUPFAM" id="SSF48008">
    <property type="entry name" value="GntR ligand-binding domain-like"/>
    <property type="match status" value="1"/>
</dbReference>
<evidence type="ECO:0000259" key="5">
    <source>
        <dbReference type="PROSITE" id="PS50949"/>
    </source>
</evidence>
<dbReference type="GO" id="GO:0003677">
    <property type="term" value="F:DNA binding"/>
    <property type="evidence" value="ECO:0007669"/>
    <property type="project" value="UniProtKB-KW"/>
</dbReference>
<comment type="caution">
    <text evidence="6">The sequence shown here is derived from an EMBL/GenBank/DDBJ whole genome shotgun (WGS) entry which is preliminary data.</text>
</comment>
<dbReference type="RefSeq" id="WP_354491416.1">
    <property type="nucleotide sequence ID" value="NZ_JBEPMC010000004.1"/>
</dbReference>
<dbReference type="Gene3D" id="1.10.10.10">
    <property type="entry name" value="Winged helix-like DNA-binding domain superfamily/Winged helix DNA-binding domain"/>
    <property type="match status" value="1"/>
</dbReference>
<feature type="region of interest" description="Disordered" evidence="4">
    <location>
        <begin position="1"/>
        <end position="28"/>
    </location>
</feature>
<dbReference type="InterPro" id="IPR000524">
    <property type="entry name" value="Tscrpt_reg_HTH_GntR"/>
</dbReference>
<dbReference type="PANTHER" id="PTHR43537:SF41">
    <property type="entry name" value="TRANSCRIPTIONAL REGULATORY PROTEIN"/>
    <property type="match status" value="1"/>
</dbReference>
<feature type="domain" description="HTH gntR-type" evidence="5">
    <location>
        <begin position="32"/>
        <end position="99"/>
    </location>
</feature>
<dbReference type="PROSITE" id="PS50949">
    <property type="entry name" value="HTH_GNTR"/>
    <property type="match status" value="1"/>
</dbReference>
<evidence type="ECO:0000256" key="3">
    <source>
        <dbReference type="ARBA" id="ARBA00023163"/>
    </source>
</evidence>
<dbReference type="InterPro" id="IPR008920">
    <property type="entry name" value="TF_FadR/GntR_C"/>
</dbReference>
<evidence type="ECO:0000313" key="7">
    <source>
        <dbReference type="Proteomes" id="UP001549204"/>
    </source>
</evidence>
<dbReference type="InterPro" id="IPR011711">
    <property type="entry name" value="GntR_C"/>
</dbReference>
<keyword evidence="1" id="KW-0805">Transcription regulation</keyword>
<dbReference type="EMBL" id="JBEPMC010000004">
    <property type="protein sequence ID" value="MET3579892.1"/>
    <property type="molecule type" value="Genomic_DNA"/>
</dbReference>
<dbReference type="Proteomes" id="UP001549204">
    <property type="component" value="Unassembled WGS sequence"/>
</dbReference>